<evidence type="ECO:0000256" key="5">
    <source>
        <dbReference type="SAM" id="MobiDB-lite"/>
    </source>
</evidence>
<dbReference type="GO" id="GO:0000930">
    <property type="term" value="C:gamma-tubulin complex"/>
    <property type="evidence" value="ECO:0007669"/>
    <property type="project" value="TreeGrafter"/>
</dbReference>
<protein>
    <submittedName>
        <fullName evidence="7">Spc97 / Spc98 family</fullName>
    </submittedName>
</protein>
<gene>
    <name evidence="7" type="ORF">DPX39_100073800</name>
</gene>
<sequence>MPSTSSTAILVAPRGPTVREKGDQIPSLVELLLELSSSVSGDFASGFQRGCPAAALGTGNVTCVSAAHPSSTSSDGSWSNSVRVPRKRRRHVLDAFFDTAACCPTSSPAPLRRRIRELFRNAKQNVLHTAKTHASMLELLCSLIAPCVVRNCSAPNGTDDRELSEAELMLYIVLRTSIAAAPTWQKPPVVPRCWLSSSITAIVERSVEIQQALCWSCDPDPVVTAVLGINAVEHRRLALSSFNFSQWLNDLPCHVDGVRGAAASSPSEGSRLTGFSRYSKTHCSWVAVESEDVRRLFERKRTHVMASEEGPAACQHGWLMEGSSACGTSPLDVASRSIADGLTSSCFSLFREVYPSHSPFCSLLYVALHRSVIGRQDPYLLLSLRQENSDYKDSPTNSLSPPFRSPLLPRVFATPGAPSSSFPCITVSAEFLCSVRCSKGCKDLGGKASQSSITDGTEAFEAASTVCSRGVMAMLQWSCRCGTLFLRLLHLCDVAERPEFRVALGLYGRSAITALRRLLFHLQRLVVDISERPGGPRGVSFSELVLASQRLRPVVEDVITLSDIFHVHAEAAWDPDTAIREISSATLLSALHGHYQRRLTNKLGCGTSSGVSRAQPDVVGNVFISVLQPLHKTLWMWICRGELHDPFDEFFVVASAGAPGLSYSVDVSPQRLPSFISVEAAHKILHAGISLRALRIATLHIQECVKKNQRGQRGLVEDVDAAAVLRSKVEDAARIKGFLQDFMKALTGYQRSKELLSTPMVDLLLKEGELPYWHTFYRACSGILLPSCGDVASDEAKNDDPENGTVGWEGSSLVVLEESQQPGEVGPSGSFGSSDQRSVSVVGVEVVSMSASVSHSTGAASPPQGTMSVDTTFATGAVGKGETGASTTQATLCREYELGLLHRQTRQRLQQWKAQRQSLNLSRASAISRTVDELADFYENARRIGPLRCGAPGRWNEEESIGMDEGAPDHNILYRIVEPLRQVPLINVEEDGAVDNLTIASPLCNVSAGESGTVSVSCSMTSLGCASKSRLPPRRSSRGEVIVGASSTGFGHLSGCGSARGGGEAAVVAASDPFVHSPEMYVVADINDDEYLMKRAGPHVTDTSAADELIALLDAKEATIRNYDISSEEYQRGCEAAALEILRSVERCDGGSVAGAGRIISNVWWTDPTDCEEDAAYLQNSYEEGKDGPTVADIPSLSASPNTTKTLTERQAKNLLHCSHYYLSLGHFTANYLTHKAVQILLLEPYGILYRMTRQFLDVCLLQSSRVADRITGLWQQVMRGSLEKGHFNALGALATLNNAFVEEWEHCVPYGSDTMQLRVGLAPVGVERNRKRAVDEVESEVEGRKDEGTSGELVLSGTTFRRRARNPSTSRSPKADRNEEGTGKGVTSVLVPDNPFDFISRLCLFQERADVSLWPIPENAVSAYGDLFSTLLFWSSVSQLITRVWCIGIKSDTPEVFFFCNASRSVLNAVSQHVWYLVSGRAREYWLSLRCGSSTIYAYRRIEDFTTGHAAFLEYCSFAAMLTPIFASARRHVYEMVQQLEEVERLLLLVVERRTVAQTAQEEHLQPDSNSPFVEVIGKGQSNKNKQKVKSKSKKTTKKAGPVADRHSEPQPGSPKKPRGRLKEGSKAPHEVNTKTYPVDYRRKVRDTIRRRLRSFAETTGALIEGLCFARDSIADTGQKDVKVTEDEEEEEEGLRGNAQAVARATALTSLIRVLESMYASINNRI</sequence>
<dbReference type="GO" id="GO:0031122">
    <property type="term" value="P:cytoplasmic microtubule organization"/>
    <property type="evidence" value="ECO:0007669"/>
    <property type="project" value="TreeGrafter"/>
</dbReference>
<evidence type="ECO:0000256" key="1">
    <source>
        <dbReference type="ARBA" id="ARBA00004245"/>
    </source>
</evidence>
<dbReference type="Pfam" id="PF17681">
    <property type="entry name" value="GCP_N_terminal"/>
    <property type="match status" value="1"/>
</dbReference>
<feature type="compositionally biased region" description="Basic and acidic residues" evidence="5">
    <location>
        <begin position="1374"/>
        <end position="1383"/>
    </location>
</feature>
<evidence type="ECO:0000256" key="4">
    <source>
        <dbReference type="ARBA" id="ARBA00023212"/>
    </source>
</evidence>
<name>A0A3L6KWW7_9TRYP</name>
<feature type="region of interest" description="Disordered" evidence="5">
    <location>
        <begin position="1333"/>
        <end position="1352"/>
    </location>
</feature>
<feature type="compositionally biased region" description="Basic residues" evidence="5">
    <location>
        <begin position="1586"/>
        <end position="1599"/>
    </location>
</feature>
<feature type="region of interest" description="Disordered" evidence="5">
    <location>
        <begin position="1561"/>
        <end position="1636"/>
    </location>
</feature>
<organism evidence="7">
    <name type="scientific">Trypanosoma brucei equiperdum</name>
    <dbReference type="NCBI Taxonomy" id="630700"/>
    <lineage>
        <taxon>Eukaryota</taxon>
        <taxon>Discoba</taxon>
        <taxon>Euglenozoa</taxon>
        <taxon>Kinetoplastea</taxon>
        <taxon>Metakinetoplastina</taxon>
        <taxon>Trypanosomatida</taxon>
        <taxon>Trypanosomatidae</taxon>
        <taxon>Trypanosoma</taxon>
    </lineage>
</organism>
<evidence type="ECO:0000256" key="2">
    <source>
        <dbReference type="ARBA" id="ARBA00022490"/>
    </source>
</evidence>
<keyword evidence="2" id="KW-0963">Cytoplasm</keyword>
<reference evidence="7" key="1">
    <citation type="submission" date="2018-09" db="EMBL/GenBank/DDBJ databases">
        <title>whole genome sequence of T. equiperdum IVM-t1 strain.</title>
        <authorList>
            <person name="Suganuma K."/>
        </authorList>
    </citation>
    <scope>NUCLEOTIDE SEQUENCE [LARGE SCALE GENOMIC DNA]</scope>
    <source>
        <strain evidence="7">IVM-t1</strain>
    </source>
</reference>
<dbReference type="PANTHER" id="PTHR19302">
    <property type="entry name" value="GAMMA TUBULIN COMPLEX PROTEIN"/>
    <property type="match status" value="1"/>
</dbReference>
<dbReference type="GO" id="GO:0051225">
    <property type="term" value="P:spindle assembly"/>
    <property type="evidence" value="ECO:0007669"/>
    <property type="project" value="TreeGrafter"/>
</dbReference>
<comment type="caution">
    <text evidence="7">The sequence shown here is derived from an EMBL/GenBank/DDBJ whole genome shotgun (WGS) entry which is preliminary data.</text>
</comment>
<dbReference type="EMBL" id="QSBY01000010">
    <property type="protein sequence ID" value="RHW68854.1"/>
    <property type="molecule type" value="Genomic_DNA"/>
</dbReference>
<evidence type="ECO:0000259" key="6">
    <source>
        <dbReference type="Pfam" id="PF17681"/>
    </source>
</evidence>
<dbReference type="GO" id="GO:0000922">
    <property type="term" value="C:spindle pole"/>
    <property type="evidence" value="ECO:0007669"/>
    <property type="project" value="InterPro"/>
</dbReference>
<evidence type="ECO:0000256" key="3">
    <source>
        <dbReference type="ARBA" id="ARBA00022701"/>
    </source>
</evidence>
<feature type="compositionally biased region" description="Basic and acidic residues" evidence="5">
    <location>
        <begin position="1622"/>
        <end position="1634"/>
    </location>
</feature>
<keyword evidence="4" id="KW-0206">Cytoskeleton</keyword>
<keyword evidence="3" id="KW-0493">Microtubule</keyword>
<comment type="subcellular location">
    <subcellularLocation>
        <location evidence="1">Cytoplasm</location>
        <location evidence="1">Cytoskeleton</location>
    </subcellularLocation>
</comment>
<feature type="region of interest" description="Disordered" evidence="5">
    <location>
        <begin position="1362"/>
        <end position="1389"/>
    </location>
</feature>
<dbReference type="InterPro" id="IPR041470">
    <property type="entry name" value="GCP_N"/>
</dbReference>
<dbReference type="GO" id="GO:0051321">
    <property type="term" value="P:meiotic cell cycle"/>
    <property type="evidence" value="ECO:0007669"/>
    <property type="project" value="TreeGrafter"/>
</dbReference>
<evidence type="ECO:0000313" key="7">
    <source>
        <dbReference type="EMBL" id="RHW68854.1"/>
    </source>
</evidence>
<dbReference type="PANTHER" id="PTHR19302:SF33">
    <property type="entry name" value="GAMMA-TUBULIN COMPLEX COMPONENT 5"/>
    <property type="match status" value="1"/>
</dbReference>
<dbReference type="Proteomes" id="UP000266743">
    <property type="component" value="Chromosome 10"/>
</dbReference>
<dbReference type="GO" id="GO:0051011">
    <property type="term" value="F:microtubule minus-end binding"/>
    <property type="evidence" value="ECO:0007669"/>
    <property type="project" value="TreeGrafter"/>
</dbReference>
<dbReference type="InterPro" id="IPR007259">
    <property type="entry name" value="GCP"/>
</dbReference>
<dbReference type="GO" id="GO:0005874">
    <property type="term" value="C:microtubule"/>
    <property type="evidence" value="ECO:0007669"/>
    <property type="project" value="UniProtKB-KW"/>
</dbReference>
<accession>A0A3L6KWW7</accession>
<dbReference type="GO" id="GO:0043015">
    <property type="term" value="F:gamma-tubulin binding"/>
    <property type="evidence" value="ECO:0007669"/>
    <property type="project" value="InterPro"/>
</dbReference>
<feature type="domain" description="Gamma tubulin complex component protein N-terminal" evidence="6">
    <location>
        <begin position="460"/>
        <end position="706"/>
    </location>
</feature>
<dbReference type="GO" id="GO:0007020">
    <property type="term" value="P:microtubule nucleation"/>
    <property type="evidence" value="ECO:0007669"/>
    <property type="project" value="InterPro"/>
</dbReference>
<dbReference type="GO" id="GO:0000278">
    <property type="term" value="P:mitotic cell cycle"/>
    <property type="evidence" value="ECO:0007669"/>
    <property type="project" value="TreeGrafter"/>
</dbReference>
<proteinExistence type="predicted"/>